<dbReference type="OrthoDB" id="7680836at2759"/>
<feature type="compositionally biased region" description="Low complexity" evidence="6">
    <location>
        <begin position="269"/>
        <end position="285"/>
    </location>
</feature>
<evidence type="ECO:0000256" key="3">
    <source>
        <dbReference type="ARBA" id="ARBA00023125"/>
    </source>
</evidence>
<comment type="subcellular location">
    <subcellularLocation>
        <location evidence="1">Nucleus</location>
    </subcellularLocation>
</comment>
<comment type="caution">
    <text evidence="8">The sequence shown here is derived from an EMBL/GenBank/DDBJ whole genome shotgun (WGS) entry which is preliminary data.</text>
</comment>
<gene>
    <name evidence="8" type="primary">GRHL1_1</name>
    <name evidence="8" type="ORF">BGZ97_003899</name>
</gene>
<name>A0A9P6QSJ5_9FUNG</name>
<keyword evidence="4" id="KW-0804">Transcription</keyword>
<feature type="compositionally biased region" description="Low complexity" evidence="6">
    <location>
        <begin position="74"/>
        <end position="97"/>
    </location>
</feature>
<dbReference type="PANTHER" id="PTHR11037:SF20">
    <property type="entry name" value="PROTEIN GRAINYHEAD"/>
    <property type="match status" value="1"/>
</dbReference>
<dbReference type="Proteomes" id="UP000823405">
    <property type="component" value="Unassembled WGS sequence"/>
</dbReference>
<dbReference type="Pfam" id="PF04516">
    <property type="entry name" value="CP2"/>
    <property type="match status" value="1"/>
</dbReference>
<organism evidence="8 9">
    <name type="scientific">Linnemannia gamsii</name>
    <dbReference type="NCBI Taxonomy" id="64522"/>
    <lineage>
        <taxon>Eukaryota</taxon>
        <taxon>Fungi</taxon>
        <taxon>Fungi incertae sedis</taxon>
        <taxon>Mucoromycota</taxon>
        <taxon>Mortierellomycotina</taxon>
        <taxon>Mortierellomycetes</taxon>
        <taxon>Mortierellales</taxon>
        <taxon>Mortierellaceae</taxon>
        <taxon>Linnemannia</taxon>
    </lineage>
</organism>
<feature type="domain" description="Grh/CP2 DB" evidence="7">
    <location>
        <begin position="313"/>
        <end position="543"/>
    </location>
</feature>
<dbReference type="GO" id="GO:0000978">
    <property type="term" value="F:RNA polymerase II cis-regulatory region sequence-specific DNA binding"/>
    <property type="evidence" value="ECO:0007669"/>
    <property type="project" value="TreeGrafter"/>
</dbReference>
<feature type="compositionally biased region" description="Polar residues" evidence="6">
    <location>
        <begin position="205"/>
        <end position="217"/>
    </location>
</feature>
<feature type="compositionally biased region" description="Basic residues" evidence="6">
    <location>
        <begin position="259"/>
        <end position="268"/>
    </location>
</feature>
<feature type="compositionally biased region" description="Gly residues" evidence="6">
    <location>
        <begin position="60"/>
        <end position="70"/>
    </location>
</feature>
<proteinExistence type="predicted"/>
<dbReference type="GO" id="GO:0001228">
    <property type="term" value="F:DNA-binding transcription activator activity, RNA polymerase II-specific"/>
    <property type="evidence" value="ECO:0007669"/>
    <property type="project" value="TreeGrafter"/>
</dbReference>
<evidence type="ECO:0000256" key="1">
    <source>
        <dbReference type="ARBA" id="ARBA00004123"/>
    </source>
</evidence>
<dbReference type="Pfam" id="PF25416">
    <property type="entry name" value="GRHL1_C"/>
    <property type="match status" value="1"/>
</dbReference>
<dbReference type="GO" id="GO:0005634">
    <property type="term" value="C:nucleus"/>
    <property type="evidence" value="ECO:0007669"/>
    <property type="project" value="UniProtKB-SubCell"/>
</dbReference>
<evidence type="ECO:0000256" key="4">
    <source>
        <dbReference type="ARBA" id="ARBA00023163"/>
    </source>
</evidence>
<dbReference type="InterPro" id="IPR040167">
    <property type="entry name" value="TF_CP2-like"/>
</dbReference>
<feature type="region of interest" description="Disordered" evidence="6">
    <location>
        <begin position="551"/>
        <end position="685"/>
    </location>
</feature>
<feature type="compositionally biased region" description="Low complexity" evidence="6">
    <location>
        <begin position="152"/>
        <end position="199"/>
    </location>
</feature>
<evidence type="ECO:0000313" key="9">
    <source>
        <dbReference type="Proteomes" id="UP000823405"/>
    </source>
</evidence>
<evidence type="ECO:0000256" key="6">
    <source>
        <dbReference type="SAM" id="MobiDB-lite"/>
    </source>
</evidence>
<protein>
    <submittedName>
        <fullName evidence="8">Grainyhead-like</fullName>
    </submittedName>
</protein>
<reference evidence="8" key="1">
    <citation type="journal article" date="2020" name="Fungal Divers.">
        <title>Resolving the Mortierellaceae phylogeny through synthesis of multi-gene phylogenetics and phylogenomics.</title>
        <authorList>
            <person name="Vandepol N."/>
            <person name="Liber J."/>
            <person name="Desiro A."/>
            <person name="Na H."/>
            <person name="Kennedy M."/>
            <person name="Barry K."/>
            <person name="Grigoriev I.V."/>
            <person name="Miller A.N."/>
            <person name="O'Donnell K."/>
            <person name="Stajich J.E."/>
            <person name="Bonito G."/>
        </authorList>
    </citation>
    <scope>NUCLEOTIDE SEQUENCE</scope>
    <source>
        <strain evidence="8">NVP60</strain>
    </source>
</reference>
<dbReference type="PROSITE" id="PS51968">
    <property type="entry name" value="GRH_CP2_DB"/>
    <property type="match status" value="1"/>
</dbReference>
<feature type="compositionally biased region" description="Low complexity" evidence="6">
    <location>
        <begin position="15"/>
        <end position="59"/>
    </location>
</feature>
<accession>A0A9P6QSJ5</accession>
<keyword evidence="9" id="KW-1185">Reference proteome</keyword>
<feature type="region of interest" description="Disordered" evidence="6">
    <location>
        <begin position="1"/>
        <end position="314"/>
    </location>
</feature>
<evidence type="ECO:0000256" key="5">
    <source>
        <dbReference type="ARBA" id="ARBA00023242"/>
    </source>
</evidence>
<evidence type="ECO:0000256" key="2">
    <source>
        <dbReference type="ARBA" id="ARBA00023015"/>
    </source>
</evidence>
<keyword evidence="5" id="KW-0539">Nucleus</keyword>
<feature type="compositionally biased region" description="Low complexity" evidence="6">
    <location>
        <begin position="108"/>
        <end position="143"/>
    </location>
</feature>
<dbReference type="PANTHER" id="PTHR11037">
    <property type="entry name" value="TRANSCRIPTION FACTOR CP2"/>
    <property type="match status" value="1"/>
</dbReference>
<sequence length="801" mass="90237">MSSSLDHQGTHYGVNSNNSGNNNNNNNNGGNNSSNNNAIDNSGNSNNGGNNSNSSNSNNSGGGNNNGGNYLGYQPQQQQRHPQHHQQQQPFHQQQQQHDYHQQNNMHQRASNQQNQLQQRHPNQYGQQQPQHQQQNQQQQMQRPPSPYGSMGSQQQQQQQNNNNNNINSNNNNNNNNNNGNNSGMSRQNNSQQQQHNQGDYMFRGNQQQFDNYGQGSHQTQDHYQNQQGQQNQQQQHQQQHQQHNQQQQNQQQQNQHQQHQHQQHQHQQHQQQHQQHQQQLHQQQGRSHDSAEQGSASVSVSGSSPPRSENESNLRFKITLEAQTAAMQRQDETPVTYLNKGQFYTVVLEDTEEYDGDITSVIKVTFHDASHRRLAARYWSFWLSQQTNPKVARALDIEKASSSGMMEVQSKTFDRISFKWNGKAGAKLMVRFNCLSTDFSRIKGVKGIPLRVHVDTMTEDDNNGGEHSMERSFAKIKLFRDKGAERKNKDDHKHLEKMWDKMRGKNADTNPLVNMLAPVQSVSLFSECMDHPEGSGEDETLDLSETLAQDPENDVDSANGGGEDGATTSGTSSRQNSEVNRHSPGGGVNNNNNTAESNSLVPVTKKRRRATDNAGSGNSSSNSNNNFDQQYSQQQQQQQQNQVGYLNSSSSSNGSVGFSNSNGNISNNPSNSNSSSGGSNSGSMMMTMSSDLFLDRDPSYVPQTRKKRPVLCLYIKIGGESVYRAVYLEKYTLTDLIQKLSEKLEIQSSTISCVYRKTTKKELMVRVDDSMVAQMTDELDMVVDYDFNQMDGSVNLTLKY</sequence>
<feature type="compositionally biased region" description="Low complexity" evidence="6">
    <location>
        <begin position="617"/>
        <end position="685"/>
    </location>
</feature>
<feature type="compositionally biased region" description="Polar residues" evidence="6">
    <location>
        <begin position="567"/>
        <end position="579"/>
    </location>
</feature>
<dbReference type="EMBL" id="JAAAIN010001945">
    <property type="protein sequence ID" value="KAG0299070.1"/>
    <property type="molecule type" value="Genomic_DNA"/>
</dbReference>
<dbReference type="InterPro" id="IPR057520">
    <property type="entry name" value="GRHL1/CP2_C"/>
</dbReference>
<dbReference type="AlphaFoldDB" id="A0A9P6QSJ5"/>
<feature type="compositionally biased region" description="Low complexity" evidence="6">
    <location>
        <begin position="218"/>
        <end position="258"/>
    </location>
</feature>
<feature type="compositionally biased region" description="Low complexity" evidence="6">
    <location>
        <begin position="293"/>
        <end position="308"/>
    </location>
</feature>
<dbReference type="InterPro" id="IPR007604">
    <property type="entry name" value="CP2"/>
</dbReference>
<evidence type="ECO:0000259" key="7">
    <source>
        <dbReference type="PROSITE" id="PS51968"/>
    </source>
</evidence>
<evidence type="ECO:0000313" key="8">
    <source>
        <dbReference type="EMBL" id="KAG0299070.1"/>
    </source>
</evidence>
<keyword evidence="3" id="KW-0238">DNA-binding</keyword>
<keyword evidence="2" id="KW-0805">Transcription regulation</keyword>